<name>A0A6J5KXN2_9CAUD</name>
<accession>A0A6J5KXN2</accession>
<reference evidence="1" key="1">
    <citation type="submission" date="2020-04" db="EMBL/GenBank/DDBJ databases">
        <authorList>
            <person name="Chiriac C."/>
            <person name="Salcher M."/>
            <person name="Ghai R."/>
            <person name="Kavagutti S V."/>
        </authorList>
    </citation>
    <scope>NUCLEOTIDE SEQUENCE</scope>
</reference>
<sequence length="309" mass="35520">MKKYRLIKEYPASDSLGTIITGSKETMYSKGLGFRNYDWAHVETHPEYWEEVIEKDYEILSYVAKDNPNNITIKKRGGELHDSYWKIHSVKRLSDGEVFTVGDRVKAYEYGSVKTIDSMDLITKCSSMKEGIWLNYNSGSSHIIHATKQVEQPIFLTHDGKDIFAGDKVWYVHKGGRNMSINYLIPSLGTTFCSNLNAYFLTREEAEDYIKTNKVLFITEDGVGIKKGYSYYFVDPDLKISLAPNANAGSGWYDEIKYFSTYETALYYVIVNAKVLSIEEFWEFVSKPGSNIVKQKALKRLVKERLNLK</sequence>
<organism evidence="1">
    <name type="scientific">uncultured Caudovirales phage</name>
    <dbReference type="NCBI Taxonomy" id="2100421"/>
    <lineage>
        <taxon>Viruses</taxon>
        <taxon>Duplodnaviria</taxon>
        <taxon>Heunggongvirae</taxon>
        <taxon>Uroviricota</taxon>
        <taxon>Caudoviricetes</taxon>
        <taxon>Peduoviridae</taxon>
        <taxon>Maltschvirus</taxon>
        <taxon>Maltschvirus maltsch</taxon>
    </lineage>
</organism>
<dbReference type="EMBL" id="LR796188">
    <property type="protein sequence ID" value="CAB4125737.1"/>
    <property type="molecule type" value="Genomic_DNA"/>
</dbReference>
<evidence type="ECO:0000313" key="1">
    <source>
        <dbReference type="EMBL" id="CAB4125737.1"/>
    </source>
</evidence>
<protein>
    <submittedName>
        <fullName evidence="1">Uncharacterized protein</fullName>
    </submittedName>
</protein>
<gene>
    <name evidence="1" type="ORF">UFOVP54_214</name>
</gene>
<proteinExistence type="predicted"/>